<comment type="function">
    <text evidence="10">Channel that opens in response to stretch forces in the membrane lipid bilayer. May participate in the regulation of osmotic pressure changes within the cell.</text>
</comment>
<keyword evidence="4 10" id="KW-1003">Cell membrane</keyword>
<feature type="transmembrane region" description="Helical" evidence="10">
    <location>
        <begin position="12"/>
        <end position="31"/>
    </location>
</feature>
<dbReference type="Proteomes" id="UP001597343">
    <property type="component" value="Unassembled WGS sequence"/>
</dbReference>
<feature type="transmembrane region" description="Helical" evidence="10">
    <location>
        <begin position="82"/>
        <end position="101"/>
    </location>
</feature>
<evidence type="ECO:0000256" key="9">
    <source>
        <dbReference type="ARBA" id="ARBA00023303"/>
    </source>
</evidence>
<dbReference type="PANTHER" id="PTHR30266">
    <property type="entry name" value="MECHANOSENSITIVE CHANNEL MSCL"/>
    <property type="match status" value="1"/>
</dbReference>
<keyword evidence="8 10" id="KW-0472">Membrane</keyword>
<evidence type="ECO:0000256" key="2">
    <source>
        <dbReference type="ARBA" id="ARBA00007254"/>
    </source>
</evidence>
<evidence type="ECO:0000256" key="1">
    <source>
        <dbReference type="ARBA" id="ARBA00004651"/>
    </source>
</evidence>
<dbReference type="PANTHER" id="PTHR30266:SF2">
    <property type="entry name" value="LARGE-CONDUCTANCE MECHANOSENSITIVE CHANNEL"/>
    <property type="match status" value="1"/>
</dbReference>
<reference evidence="12" key="1">
    <citation type="journal article" date="2019" name="Int. J. Syst. Evol. Microbiol.">
        <title>The Global Catalogue of Microorganisms (GCM) 10K type strain sequencing project: providing services to taxonomists for standard genome sequencing and annotation.</title>
        <authorList>
            <consortium name="The Broad Institute Genomics Platform"/>
            <consortium name="The Broad Institute Genome Sequencing Center for Infectious Disease"/>
            <person name="Wu L."/>
            <person name="Ma J."/>
        </authorList>
    </citation>
    <scope>NUCLEOTIDE SEQUENCE [LARGE SCALE GENOMIC DNA]</scope>
    <source>
        <strain evidence="12">CGMCC 1.13574</strain>
    </source>
</reference>
<dbReference type="Gene3D" id="1.10.1200.120">
    <property type="entry name" value="Large-conductance mechanosensitive channel, MscL, domain 1"/>
    <property type="match status" value="1"/>
</dbReference>
<evidence type="ECO:0000256" key="3">
    <source>
        <dbReference type="ARBA" id="ARBA00022448"/>
    </source>
</evidence>
<organism evidence="11 12">
    <name type="scientific">Tumebacillus lipolyticus</name>
    <dbReference type="NCBI Taxonomy" id="1280370"/>
    <lineage>
        <taxon>Bacteria</taxon>
        <taxon>Bacillati</taxon>
        <taxon>Bacillota</taxon>
        <taxon>Bacilli</taxon>
        <taxon>Bacillales</taxon>
        <taxon>Alicyclobacillaceae</taxon>
        <taxon>Tumebacillus</taxon>
    </lineage>
</organism>
<keyword evidence="6 10" id="KW-1133">Transmembrane helix</keyword>
<evidence type="ECO:0000256" key="6">
    <source>
        <dbReference type="ARBA" id="ARBA00022989"/>
    </source>
</evidence>
<comment type="subunit">
    <text evidence="10">Homopentamer.</text>
</comment>
<evidence type="ECO:0000256" key="4">
    <source>
        <dbReference type="ARBA" id="ARBA00022475"/>
    </source>
</evidence>
<accession>A0ABW4ZXG5</accession>
<keyword evidence="3 10" id="KW-0813">Transport</keyword>
<dbReference type="SUPFAM" id="SSF81330">
    <property type="entry name" value="Gated mechanosensitive channel"/>
    <property type="match status" value="1"/>
</dbReference>
<evidence type="ECO:0000313" key="12">
    <source>
        <dbReference type="Proteomes" id="UP001597343"/>
    </source>
</evidence>
<dbReference type="PRINTS" id="PR01264">
    <property type="entry name" value="MECHCHANNEL"/>
</dbReference>
<keyword evidence="9 10" id="KW-0407">Ion channel</keyword>
<dbReference type="InterPro" id="IPR036019">
    <property type="entry name" value="MscL_channel"/>
</dbReference>
<evidence type="ECO:0000256" key="5">
    <source>
        <dbReference type="ARBA" id="ARBA00022692"/>
    </source>
</evidence>
<comment type="caution">
    <text evidence="11">The sequence shown here is derived from an EMBL/GenBank/DDBJ whole genome shotgun (WGS) entry which is preliminary data.</text>
</comment>
<dbReference type="NCBIfam" id="NF001843">
    <property type="entry name" value="PRK00567.1-4"/>
    <property type="match status" value="1"/>
</dbReference>
<sequence length="150" mass="16358">MLKEFKEFAVKGNIVDLAIGVVIGAAFGKIVTSFTNDILMPPIGLLLGKVDFSNLFINLSSTDYATLAEAQKAGVPTINYGLFLNNVLDFLIIAFSIFLVVRQINKLRFKKEEAPAVATTKECPHCLETIPIKASRCGHCTSVLHEEQAS</sequence>
<keyword evidence="5 10" id="KW-0812">Transmembrane</keyword>
<comment type="subcellular location">
    <subcellularLocation>
        <location evidence="1 10">Cell membrane</location>
        <topology evidence="1 10">Multi-pass membrane protein</topology>
    </subcellularLocation>
</comment>
<evidence type="ECO:0000256" key="8">
    <source>
        <dbReference type="ARBA" id="ARBA00023136"/>
    </source>
</evidence>
<dbReference type="HAMAP" id="MF_00115">
    <property type="entry name" value="MscL"/>
    <property type="match status" value="1"/>
</dbReference>
<keyword evidence="7 10" id="KW-0406">Ion transport</keyword>
<dbReference type="NCBIfam" id="NF010557">
    <property type="entry name" value="PRK13952.1"/>
    <property type="match status" value="1"/>
</dbReference>
<dbReference type="InterPro" id="IPR037673">
    <property type="entry name" value="MSC/AndL"/>
</dbReference>
<evidence type="ECO:0000256" key="7">
    <source>
        <dbReference type="ARBA" id="ARBA00023065"/>
    </source>
</evidence>
<dbReference type="NCBIfam" id="TIGR00220">
    <property type="entry name" value="mscL"/>
    <property type="match status" value="1"/>
</dbReference>
<name>A0ABW4ZXG5_9BACL</name>
<dbReference type="Pfam" id="PF01741">
    <property type="entry name" value="MscL"/>
    <property type="match status" value="1"/>
</dbReference>
<comment type="similarity">
    <text evidence="2 10">Belongs to the MscL family.</text>
</comment>
<keyword evidence="12" id="KW-1185">Reference proteome</keyword>
<dbReference type="RefSeq" id="WP_386046804.1">
    <property type="nucleotide sequence ID" value="NZ_JBHUIO010000005.1"/>
</dbReference>
<evidence type="ECO:0000313" key="11">
    <source>
        <dbReference type="EMBL" id="MFD2170359.1"/>
    </source>
</evidence>
<dbReference type="InterPro" id="IPR019823">
    <property type="entry name" value="Mechanosensitive_channel_CS"/>
</dbReference>
<dbReference type="PROSITE" id="PS01327">
    <property type="entry name" value="MSCL"/>
    <property type="match status" value="1"/>
</dbReference>
<evidence type="ECO:0000256" key="10">
    <source>
        <dbReference type="HAMAP-Rule" id="MF_00115"/>
    </source>
</evidence>
<dbReference type="InterPro" id="IPR001185">
    <property type="entry name" value="MS_channel"/>
</dbReference>
<protein>
    <recommendedName>
        <fullName evidence="10">Large-conductance mechanosensitive channel</fullName>
    </recommendedName>
</protein>
<dbReference type="EMBL" id="JBHUIO010000005">
    <property type="protein sequence ID" value="MFD2170359.1"/>
    <property type="molecule type" value="Genomic_DNA"/>
</dbReference>
<gene>
    <name evidence="10 11" type="primary">mscL</name>
    <name evidence="11" type="ORF">ACFSOY_10140</name>
</gene>
<proteinExistence type="inferred from homology"/>